<evidence type="ECO:0000256" key="5">
    <source>
        <dbReference type="SAM" id="SignalP"/>
    </source>
</evidence>
<evidence type="ECO:0000259" key="6">
    <source>
        <dbReference type="PROSITE" id="PS50110"/>
    </source>
</evidence>
<feature type="chain" id="PRO_5038560877" evidence="5">
    <location>
        <begin position="26"/>
        <end position="508"/>
    </location>
</feature>
<feature type="domain" description="Response regulatory" evidence="6">
    <location>
        <begin position="391"/>
        <end position="507"/>
    </location>
</feature>
<evidence type="ECO:0000256" key="4">
    <source>
        <dbReference type="SAM" id="Phobius"/>
    </source>
</evidence>
<sequence length="508" mass="56248">MRNLTSPWIKLAFVFCLLQISVVFAQAPAGITSEREYLPGDFVHVIVDAPLETAQITATMPDGTVISLVQERVTGVWRGIWQVPVKFKKGAYYAKLSAVDLSGKVFEGRTDSFEVGELALITLVGKPTVEAPKRETFFRQLITVEAPAAAVGQKELLKMIKEIVTPKVVVPPLALKPEEKAILVEKNLIAGKGALANGMLMEAAAYFRNVLFLSPDHQEAGQYLAETQQKIAREENQRQNSLMVAATILIVVFGSALISFVVASLLARRKVPLPEQPKPLSLKGKKEHWYKNLGWTKDPFAPDDFQQLFSNYELESGALKNFIKMQIEKAGGKDGEPFSAAAMEEIYRLSKGKVSSAVKICGWTVNRSIEEGEEKVTAELVLEYQKTAVPVILIAEDEEVVSASLDAILKKGGGYETDFAFDGEETIRKIKEKKYNLVLLDIEMPKVDGYEVLKRVRSSYPDLPIIFVTGGGEPQKTLESLSQYKLSGYIEKPFTVEKVLDMVAKTLK</sequence>
<dbReference type="Gene3D" id="3.40.50.2300">
    <property type="match status" value="1"/>
</dbReference>
<evidence type="ECO:0000313" key="7">
    <source>
        <dbReference type="EMBL" id="MBI5078447.1"/>
    </source>
</evidence>
<accession>A0A9D6UJW9</accession>
<evidence type="ECO:0000256" key="2">
    <source>
        <dbReference type="ARBA" id="ARBA00023012"/>
    </source>
</evidence>
<feature type="transmembrane region" description="Helical" evidence="4">
    <location>
        <begin position="242"/>
        <end position="267"/>
    </location>
</feature>
<dbReference type="SMART" id="SM00448">
    <property type="entry name" value="REC"/>
    <property type="match status" value="1"/>
</dbReference>
<evidence type="ECO:0000256" key="1">
    <source>
        <dbReference type="ARBA" id="ARBA00022553"/>
    </source>
</evidence>
<keyword evidence="2" id="KW-0902">Two-component regulatory system</keyword>
<evidence type="ECO:0000313" key="8">
    <source>
        <dbReference type="Proteomes" id="UP000808761"/>
    </source>
</evidence>
<name>A0A9D6UJW9_UNCSA</name>
<dbReference type="InterPro" id="IPR001789">
    <property type="entry name" value="Sig_transdc_resp-reg_receiver"/>
</dbReference>
<dbReference type="PROSITE" id="PS50110">
    <property type="entry name" value="RESPONSE_REGULATORY"/>
    <property type="match status" value="1"/>
</dbReference>
<keyword evidence="1 3" id="KW-0597">Phosphoprotein</keyword>
<evidence type="ECO:0000256" key="3">
    <source>
        <dbReference type="PROSITE-ProRule" id="PRU00169"/>
    </source>
</evidence>
<proteinExistence type="predicted"/>
<organism evidence="7 8">
    <name type="scientific">Candidatus Saganbacteria bacterium</name>
    <dbReference type="NCBI Taxonomy" id="2575572"/>
    <lineage>
        <taxon>Bacteria</taxon>
        <taxon>Bacillati</taxon>
        <taxon>Saganbacteria</taxon>
    </lineage>
</organism>
<protein>
    <submittedName>
        <fullName evidence="7">Response regulator</fullName>
    </submittedName>
</protein>
<comment type="caution">
    <text evidence="7">The sequence shown here is derived from an EMBL/GenBank/DDBJ whole genome shotgun (WGS) entry which is preliminary data.</text>
</comment>
<dbReference type="InterPro" id="IPR050595">
    <property type="entry name" value="Bact_response_regulator"/>
</dbReference>
<keyword evidence="4" id="KW-0472">Membrane</keyword>
<keyword evidence="4" id="KW-0812">Transmembrane</keyword>
<dbReference type="GO" id="GO:0000160">
    <property type="term" value="P:phosphorelay signal transduction system"/>
    <property type="evidence" value="ECO:0007669"/>
    <property type="project" value="UniProtKB-KW"/>
</dbReference>
<feature type="modified residue" description="4-aspartylphosphate" evidence="3">
    <location>
        <position position="441"/>
    </location>
</feature>
<keyword evidence="5" id="KW-0732">Signal</keyword>
<dbReference type="PANTHER" id="PTHR44591">
    <property type="entry name" value="STRESS RESPONSE REGULATOR PROTEIN 1"/>
    <property type="match status" value="1"/>
</dbReference>
<dbReference type="PANTHER" id="PTHR44591:SF14">
    <property type="entry name" value="PROTEIN PILG"/>
    <property type="match status" value="1"/>
</dbReference>
<dbReference type="AlphaFoldDB" id="A0A9D6UJW9"/>
<dbReference type="Proteomes" id="UP000808761">
    <property type="component" value="Unassembled WGS sequence"/>
</dbReference>
<reference evidence="7" key="1">
    <citation type="submission" date="2020-07" db="EMBL/GenBank/DDBJ databases">
        <title>Huge and variable diversity of episymbiotic CPR bacteria and DPANN archaea in groundwater ecosystems.</title>
        <authorList>
            <person name="He C.Y."/>
            <person name="Keren R."/>
            <person name="Whittaker M."/>
            <person name="Farag I.F."/>
            <person name="Doudna J."/>
            <person name="Cate J.H.D."/>
            <person name="Banfield J.F."/>
        </authorList>
    </citation>
    <scope>NUCLEOTIDE SEQUENCE</scope>
    <source>
        <strain evidence="7">NC_groundwater_1860_Pr3_B-0.1um_51_7</strain>
    </source>
</reference>
<dbReference type="EMBL" id="JACRKR010000014">
    <property type="protein sequence ID" value="MBI5078447.1"/>
    <property type="molecule type" value="Genomic_DNA"/>
</dbReference>
<dbReference type="Pfam" id="PF00072">
    <property type="entry name" value="Response_reg"/>
    <property type="match status" value="1"/>
</dbReference>
<dbReference type="SUPFAM" id="SSF52172">
    <property type="entry name" value="CheY-like"/>
    <property type="match status" value="1"/>
</dbReference>
<gene>
    <name evidence="7" type="ORF">HZB08_00285</name>
</gene>
<dbReference type="InterPro" id="IPR011006">
    <property type="entry name" value="CheY-like_superfamily"/>
</dbReference>
<keyword evidence="4" id="KW-1133">Transmembrane helix</keyword>
<feature type="signal peptide" evidence="5">
    <location>
        <begin position="1"/>
        <end position="25"/>
    </location>
</feature>